<organism evidence="9 10">
    <name type="scientific">Nonomuraea indica</name>
    <dbReference type="NCBI Taxonomy" id="1581193"/>
    <lineage>
        <taxon>Bacteria</taxon>
        <taxon>Bacillati</taxon>
        <taxon>Actinomycetota</taxon>
        <taxon>Actinomycetes</taxon>
        <taxon>Streptosporangiales</taxon>
        <taxon>Streptosporangiaceae</taxon>
        <taxon>Nonomuraea</taxon>
    </lineage>
</organism>
<keyword evidence="6 8" id="KW-0472">Membrane</keyword>
<comment type="subcellular location">
    <subcellularLocation>
        <location evidence="1">Cell membrane</location>
        <topology evidence="1">Multi-pass membrane protein</topology>
    </subcellularLocation>
</comment>
<dbReference type="Pfam" id="PF09594">
    <property type="entry name" value="GT87"/>
    <property type="match status" value="1"/>
</dbReference>
<evidence type="ECO:0000256" key="6">
    <source>
        <dbReference type="ARBA" id="ARBA00023136"/>
    </source>
</evidence>
<keyword evidence="10" id="KW-1185">Reference proteome</keyword>
<feature type="transmembrane region" description="Helical" evidence="8">
    <location>
        <begin position="426"/>
        <end position="444"/>
    </location>
</feature>
<feature type="transmembrane region" description="Helical" evidence="8">
    <location>
        <begin position="283"/>
        <end position="303"/>
    </location>
</feature>
<feature type="transmembrane region" description="Helical" evidence="8">
    <location>
        <begin position="29"/>
        <end position="46"/>
    </location>
</feature>
<feature type="transmembrane region" description="Helical" evidence="8">
    <location>
        <begin position="55"/>
        <end position="73"/>
    </location>
</feature>
<reference evidence="9 10" key="1">
    <citation type="submission" date="2024-10" db="EMBL/GenBank/DDBJ databases">
        <title>The Natural Products Discovery Center: Release of the First 8490 Sequenced Strains for Exploring Actinobacteria Biosynthetic Diversity.</title>
        <authorList>
            <person name="Kalkreuter E."/>
            <person name="Kautsar S.A."/>
            <person name="Yang D."/>
            <person name="Bader C.D."/>
            <person name="Teijaro C.N."/>
            <person name="Fluegel L."/>
            <person name="Davis C.M."/>
            <person name="Simpson J.R."/>
            <person name="Lauterbach L."/>
            <person name="Steele A.D."/>
            <person name="Gui C."/>
            <person name="Meng S."/>
            <person name="Li G."/>
            <person name="Viehrig K."/>
            <person name="Ye F."/>
            <person name="Su P."/>
            <person name="Kiefer A.F."/>
            <person name="Nichols A."/>
            <person name="Cepeda A.J."/>
            <person name="Yan W."/>
            <person name="Fan B."/>
            <person name="Jiang Y."/>
            <person name="Adhikari A."/>
            <person name="Zheng C.-J."/>
            <person name="Schuster L."/>
            <person name="Cowan T.M."/>
            <person name="Smanski M.J."/>
            <person name="Chevrette M.G."/>
            <person name="De Carvalho L.P.S."/>
            <person name="Shen B."/>
        </authorList>
    </citation>
    <scope>NUCLEOTIDE SEQUENCE [LARGE SCALE GENOMIC DNA]</scope>
    <source>
        <strain evidence="9 10">NPDC049503</strain>
    </source>
</reference>
<gene>
    <name evidence="9" type="ORF">ACIBP5_05775</name>
</gene>
<evidence type="ECO:0000313" key="10">
    <source>
        <dbReference type="Proteomes" id="UP001612928"/>
    </source>
</evidence>
<feature type="transmembrane region" description="Helical" evidence="8">
    <location>
        <begin position="169"/>
        <end position="188"/>
    </location>
</feature>
<comment type="similarity">
    <text evidence="7">Belongs to the glycosyltransferase 87 family.</text>
</comment>
<dbReference type="RefSeq" id="WP_397019047.1">
    <property type="nucleotide sequence ID" value="NZ_JBITMB010000001.1"/>
</dbReference>
<evidence type="ECO:0000256" key="3">
    <source>
        <dbReference type="ARBA" id="ARBA00022679"/>
    </source>
</evidence>
<keyword evidence="4 8" id="KW-0812">Transmembrane</keyword>
<keyword evidence="5 8" id="KW-1133">Transmembrane helix</keyword>
<evidence type="ECO:0000256" key="2">
    <source>
        <dbReference type="ARBA" id="ARBA00022475"/>
    </source>
</evidence>
<evidence type="ECO:0000256" key="1">
    <source>
        <dbReference type="ARBA" id="ARBA00004651"/>
    </source>
</evidence>
<accession>A0ABW7ZY16</accession>
<evidence type="ECO:0000256" key="8">
    <source>
        <dbReference type="SAM" id="Phobius"/>
    </source>
</evidence>
<name>A0ABW7ZY16_9ACTN</name>
<protein>
    <submittedName>
        <fullName evidence="9">Glycosyltransferase 87 family protein</fullName>
    </submittedName>
</protein>
<evidence type="ECO:0000256" key="7">
    <source>
        <dbReference type="ARBA" id="ARBA00024033"/>
    </source>
</evidence>
<evidence type="ECO:0000256" key="5">
    <source>
        <dbReference type="ARBA" id="ARBA00022989"/>
    </source>
</evidence>
<dbReference type="Proteomes" id="UP001612928">
    <property type="component" value="Unassembled WGS sequence"/>
</dbReference>
<dbReference type="EMBL" id="JBITMB010000001">
    <property type="protein sequence ID" value="MFI7439456.1"/>
    <property type="molecule type" value="Genomic_DNA"/>
</dbReference>
<comment type="caution">
    <text evidence="9">The sequence shown here is derived from an EMBL/GenBank/DDBJ whole genome shotgun (WGS) entry which is preliminary data.</text>
</comment>
<proteinExistence type="inferred from homology"/>
<dbReference type="InterPro" id="IPR018584">
    <property type="entry name" value="GT87"/>
</dbReference>
<evidence type="ECO:0000256" key="4">
    <source>
        <dbReference type="ARBA" id="ARBA00022692"/>
    </source>
</evidence>
<evidence type="ECO:0000313" key="9">
    <source>
        <dbReference type="EMBL" id="MFI7439456.1"/>
    </source>
</evidence>
<sequence>MSRTTVCAGATLLALVAVLVRMSLGHPGLLGWYATGWALFAAALWLTRGLPRRELAVLVVAGGLAVTATGLVAPPATSTDSYRYAWDGRVQAAGVSPYDHPPADPALVPLRDGWLFPEECAAPFLSRLPDGGCTRINRPAVHTIYPPLAEGYFLLVHGLSPAEARHKPLQVGGALLSVAVLLCLYRWAGGRAAAVWAWCPAVPVEAVNNAHVDVLGVLLVVLACHTVRGRGALFGAAVAVKLLPAVALPGALSGVLSGVLSRASRGGTRAEAGGGLRDGTRRVLAVMAPATLVVALAYLPYLLASRGSVVGYLFGYVQEEGYEEPAARDRYGLLRLFLPDAWAPYAAILLLGLAVLHVLRRGDPDRPWAGALLVTGSLLLLFTPGYSWYALLVVALAAMDGRWEWLGVAAAGAVAYVSGPAAPPGTATAAYAAAALAVTACWAVRRSARRSPDLTGTAHA</sequence>
<feature type="transmembrane region" description="Helical" evidence="8">
    <location>
        <begin position="342"/>
        <end position="359"/>
    </location>
</feature>
<keyword evidence="2" id="KW-1003">Cell membrane</keyword>
<feature type="transmembrane region" description="Helical" evidence="8">
    <location>
        <begin position="371"/>
        <end position="398"/>
    </location>
</feature>
<keyword evidence="3" id="KW-0808">Transferase</keyword>